<gene>
    <name evidence="2" type="ORF">C6P46_004577</name>
</gene>
<evidence type="ECO:0000256" key="1">
    <source>
        <dbReference type="SAM" id="MobiDB-lite"/>
    </source>
</evidence>
<accession>A0A9P6W2H7</accession>
<keyword evidence="3" id="KW-1185">Reference proteome</keyword>
<protein>
    <submittedName>
        <fullName evidence="2">Uncharacterized protein</fullName>
    </submittedName>
</protein>
<dbReference type="Proteomes" id="UP000777482">
    <property type="component" value="Unassembled WGS sequence"/>
</dbReference>
<name>A0A9P6W2H7_RHOMI</name>
<dbReference type="AlphaFoldDB" id="A0A9P6W2H7"/>
<evidence type="ECO:0000313" key="2">
    <source>
        <dbReference type="EMBL" id="KAG0660397.1"/>
    </source>
</evidence>
<reference evidence="2 3" key="1">
    <citation type="submission" date="2020-11" db="EMBL/GenBank/DDBJ databases">
        <title>Kefir isolates.</title>
        <authorList>
            <person name="Marcisauskas S."/>
            <person name="Kim Y."/>
            <person name="Blasche S."/>
        </authorList>
    </citation>
    <scope>NUCLEOTIDE SEQUENCE [LARGE SCALE GENOMIC DNA]</scope>
    <source>
        <strain evidence="2 3">KR</strain>
    </source>
</reference>
<feature type="compositionally biased region" description="Basic and acidic residues" evidence="1">
    <location>
        <begin position="174"/>
        <end position="189"/>
    </location>
</feature>
<feature type="region of interest" description="Disordered" evidence="1">
    <location>
        <begin position="169"/>
        <end position="189"/>
    </location>
</feature>
<dbReference type="EMBL" id="PUHQ01000044">
    <property type="protein sequence ID" value="KAG0660397.1"/>
    <property type="molecule type" value="Genomic_DNA"/>
</dbReference>
<proteinExistence type="predicted"/>
<sequence length="344" mass="37824">MRPGPSGSRVFDLGALRLERGSLLVGASWSDGGSVTRKRVQEGEWIEGSLYGASTRECFPRGGDRRTKRDEGLSRAIRLLPTRRGGLQGEEKNPEEEVRVPDLRRPPDPGPLRTGEKTAAARRSLFVSPSSRSPTPFVVVVVVFPALRFRARRFSRSVVPLLAVVRLSDQGSSQREEAEEARSRSDDLEHRLETRDWTGQTMMDILPHYKKRSVTPLQSPSRSGTTVHLTRADLEDIPELSVDQRSRKWDDLRPFFEIGSLGVLSAAADLLASPPREEARLLGSESEGGRKEGGTRFCSCLTDSSSPQPDLRGHSFVGVRAAFCRLLESSATSSDSSTGRSLAS</sequence>
<feature type="region of interest" description="Disordered" evidence="1">
    <location>
        <begin position="80"/>
        <end position="118"/>
    </location>
</feature>
<comment type="caution">
    <text evidence="2">The sequence shown here is derived from an EMBL/GenBank/DDBJ whole genome shotgun (WGS) entry which is preliminary data.</text>
</comment>
<organism evidence="2 3">
    <name type="scientific">Rhodotorula mucilaginosa</name>
    <name type="common">Yeast</name>
    <name type="synonym">Rhodotorula rubra</name>
    <dbReference type="NCBI Taxonomy" id="5537"/>
    <lineage>
        <taxon>Eukaryota</taxon>
        <taxon>Fungi</taxon>
        <taxon>Dikarya</taxon>
        <taxon>Basidiomycota</taxon>
        <taxon>Pucciniomycotina</taxon>
        <taxon>Microbotryomycetes</taxon>
        <taxon>Sporidiobolales</taxon>
        <taxon>Sporidiobolaceae</taxon>
        <taxon>Rhodotorula</taxon>
    </lineage>
</organism>
<feature type="compositionally biased region" description="Basic and acidic residues" evidence="1">
    <location>
        <begin position="89"/>
        <end position="107"/>
    </location>
</feature>
<evidence type="ECO:0000313" key="3">
    <source>
        <dbReference type="Proteomes" id="UP000777482"/>
    </source>
</evidence>